<feature type="chain" id="PRO_5040305999" description="Invertebrate defensins family profile domain-containing protein" evidence="3">
    <location>
        <begin position="19"/>
        <end position="87"/>
    </location>
</feature>
<comment type="caution">
    <text evidence="4">The sequence shown here is derived from an EMBL/GenBank/DDBJ whole genome shotgun (WGS) entry which is preliminary data.</text>
</comment>
<dbReference type="Gene3D" id="3.30.30.10">
    <property type="entry name" value="Knottin, scorpion toxin-like"/>
    <property type="match status" value="1"/>
</dbReference>
<feature type="signal peptide" evidence="3">
    <location>
        <begin position="1"/>
        <end position="18"/>
    </location>
</feature>
<comment type="similarity">
    <text evidence="1">Belongs to the invertebrate defensin family.</text>
</comment>
<protein>
    <recommendedName>
        <fullName evidence="6">Invertebrate defensins family profile domain-containing protein</fullName>
    </recommendedName>
</protein>
<name>A0A9P5HJN4_9HYPO</name>
<reference evidence="4" key="1">
    <citation type="submission" date="2020-03" db="EMBL/GenBank/DDBJ databases">
        <title>Draft Genome Sequence of Cylindrodendrum hubeiense.</title>
        <authorList>
            <person name="Buettner E."/>
            <person name="Kellner H."/>
        </authorList>
    </citation>
    <scope>NUCLEOTIDE SEQUENCE</scope>
    <source>
        <strain evidence="4">IHI 201604</strain>
    </source>
</reference>
<organism evidence="4 5">
    <name type="scientific">Cylindrodendrum hubeiense</name>
    <dbReference type="NCBI Taxonomy" id="595255"/>
    <lineage>
        <taxon>Eukaryota</taxon>
        <taxon>Fungi</taxon>
        <taxon>Dikarya</taxon>
        <taxon>Ascomycota</taxon>
        <taxon>Pezizomycotina</taxon>
        <taxon>Sordariomycetes</taxon>
        <taxon>Hypocreomycetidae</taxon>
        <taxon>Hypocreales</taxon>
        <taxon>Nectriaceae</taxon>
        <taxon>Cylindrodendrum</taxon>
    </lineage>
</organism>
<evidence type="ECO:0000256" key="1">
    <source>
        <dbReference type="ARBA" id="ARBA00007085"/>
    </source>
</evidence>
<dbReference type="OrthoDB" id="5217529at2759"/>
<gene>
    <name evidence="4" type="ORF">G7Z17_g4175</name>
</gene>
<proteinExistence type="inferred from homology"/>
<dbReference type="EMBL" id="JAANBB010000057">
    <property type="protein sequence ID" value="KAF7552674.1"/>
    <property type="molecule type" value="Genomic_DNA"/>
</dbReference>
<evidence type="ECO:0000313" key="5">
    <source>
        <dbReference type="Proteomes" id="UP000722485"/>
    </source>
</evidence>
<dbReference type="InterPro" id="IPR036574">
    <property type="entry name" value="Scorpion_toxin-like_sf"/>
</dbReference>
<sequence length="87" mass="8942">MKFFSIISMALFAGLSLASPIFDKRSSCQLGSIGPANAGNAACSASCLIQHGNFHGGHCDADATYSDEEVEQGEDTAARAAGARTSE</sequence>
<keyword evidence="5" id="KW-1185">Reference proteome</keyword>
<evidence type="ECO:0000313" key="4">
    <source>
        <dbReference type="EMBL" id="KAF7552674.1"/>
    </source>
</evidence>
<evidence type="ECO:0000256" key="3">
    <source>
        <dbReference type="SAM" id="SignalP"/>
    </source>
</evidence>
<evidence type="ECO:0008006" key="6">
    <source>
        <dbReference type="Google" id="ProtNLM"/>
    </source>
</evidence>
<evidence type="ECO:0000256" key="2">
    <source>
        <dbReference type="SAM" id="MobiDB-lite"/>
    </source>
</evidence>
<dbReference type="Proteomes" id="UP000722485">
    <property type="component" value="Unassembled WGS sequence"/>
</dbReference>
<feature type="compositionally biased region" description="Acidic residues" evidence="2">
    <location>
        <begin position="65"/>
        <end position="74"/>
    </location>
</feature>
<dbReference type="AlphaFoldDB" id="A0A9P5HJN4"/>
<keyword evidence="3" id="KW-0732">Signal</keyword>
<accession>A0A9P5HJN4</accession>
<feature type="region of interest" description="Disordered" evidence="2">
    <location>
        <begin position="65"/>
        <end position="87"/>
    </location>
</feature>